<dbReference type="EMBL" id="CAJNJA010009277">
    <property type="protein sequence ID" value="CAE7245056.1"/>
    <property type="molecule type" value="Genomic_DNA"/>
</dbReference>
<evidence type="ECO:0000313" key="1">
    <source>
        <dbReference type="EMBL" id="CAE7245056.1"/>
    </source>
</evidence>
<dbReference type="OrthoDB" id="427230at2759"/>
<sequence length="163" mass="17596">MIRQIARPVPAQSIHIRELSSGATFNLSTTECAMPVNSRLSIDWKGQELVMVGIILPGSHVDSDWWGSSPKPVWVTGGERRSNPAYNMVEEQKIAVLGFCGHVLGIGGTITLFESLCLMCCCQPPKPVEARELLLALHQAQPAQTVQAPVAVVTPLQAEPVST</sequence>
<gene>
    <name evidence="1" type="ORF">SNEC2469_LOCUS4715</name>
</gene>
<proteinExistence type="predicted"/>
<dbReference type="AlphaFoldDB" id="A0A812LCL7"/>
<organism evidence="1 2">
    <name type="scientific">Symbiodinium necroappetens</name>
    <dbReference type="NCBI Taxonomy" id="1628268"/>
    <lineage>
        <taxon>Eukaryota</taxon>
        <taxon>Sar</taxon>
        <taxon>Alveolata</taxon>
        <taxon>Dinophyceae</taxon>
        <taxon>Suessiales</taxon>
        <taxon>Symbiodiniaceae</taxon>
        <taxon>Symbiodinium</taxon>
    </lineage>
</organism>
<evidence type="ECO:0000313" key="2">
    <source>
        <dbReference type="Proteomes" id="UP000601435"/>
    </source>
</evidence>
<name>A0A812LCL7_9DINO</name>
<accession>A0A812LCL7</accession>
<comment type="caution">
    <text evidence="1">The sequence shown here is derived from an EMBL/GenBank/DDBJ whole genome shotgun (WGS) entry which is preliminary data.</text>
</comment>
<dbReference type="Proteomes" id="UP000601435">
    <property type="component" value="Unassembled WGS sequence"/>
</dbReference>
<reference evidence="1" key="1">
    <citation type="submission" date="2021-02" db="EMBL/GenBank/DDBJ databases">
        <authorList>
            <person name="Dougan E. K."/>
            <person name="Rhodes N."/>
            <person name="Thang M."/>
            <person name="Chan C."/>
        </authorList>
    </citation>
    <scope>NUCLEOTIDE SEQUENCE</scope>
</reference>
<keyword evidence="2" id="KW-1185">Reference proteome</keyword>
<protein>
    <submittedName>
        <fullName evidence="1">Uncharacterized protein</fullName>
    </submittedName>
</protein>